<accession>A0A066ZD50</accession>
<dbReference type="AlphaFoldDB" id="A0A066ZD50"/>
<feature type="chain" id="PRO_5001632266" description="Secreted protein" evidence="1">
    <location>
        <begin position="25"/>
        <end position="150"/>
    </location>
</feature>
<dbReference type="RefSeq" id="WP_035858062.1">
    <property type="nucleotide sequence ID" value="NZ_KK853997.1"/>
</dbReference>
<evidence type="ECO:0008006" key="4">
    <source>
        <dbReference type="Google" id="ProtNLM"/>
    </source>
</evidence>
<evidence type="ECO:0000313" key="2">
    <source>
        <dbReference type="EMBL" id="KDN88075.1"/>
    </source>
</evidence>
<feature type="signal peptide" evidence="1">
    <location>
        <begin position="1"/>
        <end position="24"/>
    </location>
</feature>
<comment type="caution">
    <text evidence="2">The sequence shown here is derived from an EMBL/GenBank/DDBJ whole genome shotgun (WGS) entry which is preliminary data.</text>
</comment>
<dbReference type="Proteomes" id="UP000027178">
    <property type="component" value="Unassembled WGS sequence"/>
</dbReference>
<protein>
    <recommendedName>
        <fullName evidence="4">Secreted protein</fullName>
    </recommendedName>
</protein>
<name>A0A066ZD50_9ACTN</name>
<evidence type="ECO:0000256" key="1">
    <source>
        <dbReference type="SAM" id="SignalP"/>
    </source>
</evidence>
<sequence length="150" mass="16267">MKKIAAILAGTALLTLGTAMPAHASDDWTKISGWSGLANSRATGYMGLPNQIEGWGRVDWSGTTVEVHTGAQDLFEGDGFCSATQIRYHVKTGSSWNPDWQYRTPALDCSVNGSQVISPYYRSNYPIKDVAFRSCLAQADGTILSCLDWA</sequence>
<keyword evidence="1" id="KW-0732">Signal</keyword>
<dbReference type="HOGENOM" id="CLU_1738110_0_0_11"/>
<dbReference type="eggNOG" id="ENOG5031YVX">
    <property type="taxonomic scope" value="Bacteria"/>
</dbReference>
<evidence type="ECO:0000313" key="3">
    <source>
        <dbReference type="Proteomes" id="UP000027178"/>
    </source>
</evidence>
<gene>
    <name evidence="2" type="ORF">KCH_01520</name>
</gene>
<keyword evidence="3" id="KW-1185">Reference proteome</keyword>
<proteinExistence type="predicted"/>
<reference evidence="2 3" key="1">
    <citation type="submission" date="2014-05" db="EMBL/GenBank/DDBJ databases">
        <title>Draft Genome Sequence of Kitasatospora cheerisanensis KCTC 2395.</title>
        <authorList>
            <person name="Nam D.H."/>
        </authorList>
    </citation>
    <scope>NUCLEOTIDE SEQUENCE [LARGE SCALE GENOMIC DNA]</scope>
    <source>
        <strain evidence="2 3">KCTC 2395</strain>
    </source>
</reference>
<dbReference type="EMBL" id="JNBY01000007">
    <property type="protein sequence ID" value="KDN88075.1"/>
    <property type="molecule type" value="Genomic_DNA"/>
</dbReference>
<dbReference type="PATRIC" id="fig|1348663.4.peg.131"/>
<dbReference type="OrthoDB" id="4245387at2"/>
<organism evidence="2 3">
    <name type="scientific">Kitasatospora cheerisanensis KCTC 2395</name>
    <dbReference type="NCBI Taxonomy" id="1348663"/>
    <lineage>
        <taxon>Bacteria</taxon>
        <taxon>Bacillati</taxon>
        <taxon>Actinomycetota</taxon>
        <taxon>Actinomycetes</taxon>
        <taxon>Kitasatosporales</taxon>
        <taxon>Streptomycetaceae</taxon>
        <taxon>Kitasatospora</taxon>
    </lineage>
</organism>